<sequence>MQINIDCDFFIPAVAYDEHPYKSLEPPDHDG</sequence>
<protein>
    <submittedName>
        <fullName evidence="1">Uncharacterized protein</fullName>
    </submittedName>
</protein>
<evidence type="ECO:0000313" key="1">
    <source>
        <dbReference type="EMBL" id="CDH45284.1"/>
    </source>
</evidence>
<organism evidence="1 2">
    <name type="scientific">Candidatus Contendobacter odensis Run_B_J11</name>
    <dbReference type="NCBI Taxonomy" id="1400861"/>
    <lineage>
        <taxon>Bacteria</taxon>
        <taxon>Pseudomonadati</taxon>
        <taxon>Pseudomonadota</taxon>
        <taxon>Gammaproteobacteria</taxon>
        <taxon>Candidatus Competibacteraceae</taxon>
        <taxon>Candidatus Contendibacter</taxon>
    </lineage>
</organism>
<accession>A0A7U7GCI0</accession>
<gene>
    <name evidence="1" type="ORF">BN874_220054</name>
</gene>
<dbReference type="EMBL" id="CBTK010000135">
    <property type="protein sequence ID" value="CDH45284.1"/>
    <property type="molecule type" value="Genomic_DNA"/>
</dbReference>
<dbReference type="Proteomes" id="UP000019184">
    <property type="component" value="Unassembled WGS sequence"/>
</dbReference>
<keyword evidence="2" id="KW-1185">Reference proteome</keyword>
<dbReference type="AlphaFoldDB" id="A0A7U7GCI0"/>
<proteinExistence type="predicted"/>
<reference evidence="1 2" key="1">
    <citation type="journal article" date="2014" name="ISME J.">
        <title>Candidatus Competibacter-lineage genomes retrieved from metagenomes reveal functional metabolic diversity.</title>
        <authorList>
            <person name="McIlroy S.J."/>
            <person name="Albertsen M."/>
            <person name="Andresen E.K."/>
            <person name="Saunders A.M."/>
            <person name="Kristiansen R."/>
            <person name="Stokholm-Bjerregaard M."/>
            <person name="Nielsen K.L."/>
            <person name="Nielsen P.H."/>
        </authorList>
    </citation>
    <scope>NUCLEOTIDE SEQUENCE [LARGE SCALE GENOMIC DNA]</scope>
    <source>
        <strain evidence="1 2">Run_B_J11</strain>
    </source>
</reference>
<name>A0A7U7GCI0_9GAMM</name>
<evidence type="ECO:0000313" key="2">
    <source>
        <dbReference type="Proteomes" id="UP000019184"/>
    </source>
</evidence>
<comment type="caution">
    <text evidence="1">The sequence shown here is derived from an EMBL/GenBank/DDBJ whole genome shotgun (WGS) entry which is preliminary data.</text>
</comment>